<feature type="transmembrane region" description="Helical" evidence="1">
    <location>
        <begin position="17"/>
        <end position="36"/>
    </location>
</feature>
<evidence type="ECO:0008006" key="4">
    <source>
        <dbReference type="Google" id="ProtNLM"/>
    </source>
</evidence>
<protein>
    <recommendedName>
        <fullName evidence="4">Transmembrane protein 242</fullName>
    </recommendedName>
</protein>
<keyword evidence="1" id="KW-1133">Transmembrane helix</keyword>
<dbReference type="Proteomes" id="UP000294530">
    <property type="component" value="Unassembled WGS sequence"/>
</dbReference>
<keyword evidence="1" id="KW-0472">Membrane</keyword>
<name>A0A976II95_BRELC</name>
<evidence type="ECO:0000313" key="3">
    <source>
        <dbReference type="Proteomes" id="UP000294530"/>
    </source>
</evidence>
<dbReference type="KEGG" id="blac:94348638"/>
<gene>
    <name evidence="2" type="ORF">CCR75_004881</name>
</gene>
<comment type="caution">
    <text evidence="2">The sequence shown here is derived from an EMBL/GenBank/DDBJ whole genome shotgun (WGS) entry which is preliminary data.</text>
</comment>
<evidence type="ECO:0000256" key="1">
    <source>
        <dbReference type="SAM" id="Phobius"/>
    </source>
</evidence>
<organism evidence="2 3">
    <name type="scientific">Bremia lactucae</name>
    <name type="common">Lettuce downy mildew</name>
    <dbReference type="NCBI Taxonomy" id="4779"/>
    <lineage>
        <taxon>Eukaryota</taxon>
        <taxon>Sar</taxon>
        <taxon>Stramenopiles</taxon>
        <taxon>Oomycota</taxon>
        <taxon>Peronosporomycetes</taxon>
        <taxon>Peronosporales</taxon>
        <taxon>Peronosporaceae</taxon>
        <taxon>Bremia</taxon>
    </lineage>
</organism>
<accession>A0A976II95</accession>
<feature type="transmembrane region" description="Helical" evidence="1">
    <location>
        <begin position="89"/>
        <end position="114"/>
    </location>
</feature>
<dbReference type="OrthoDB" id="168392at2759"/>
<dbReference type="GeneID" id="94348638"/>
<dbReference type="EMBL" id="SHOA02000012">
    <property type="protein sequence ID" value="TDH72314.1"/>
    <property type="molecule type" value="Genomic_DNA"/>
</dbReference>
<proteinExistence type="predicted"/>
<dbReference type="RefSeq" id="XP_067821813.1">
    <property type="nucleotide sequence ID" value="XM_067962967.1"/>
</dbReference>
<sequence>MKSADEADIAKQPAVKVVSTVVSIVAAAFLSGGFYYGMTKQKKALEEEEKTLDKLLSTKKSIEPKKLSRLEQKVALEQYLKPTTAAWKALLGVTLVSITGCCVLVGGATAAIGVTNMTDLLQRLQQSSKQASLQLEVKKLRESKGEAIGIFAENEIKANRK</sequence>
<evidence type="ECO:0000313" key="2">
    <source>
        <dbReference type="EMBL" id="TDH72314.1"/>
    </source>
</evidence>
<reference evidence="2 3" key="1">
    <citation type="journal article" date="2021" name="Genome Biol.">
        <title>AFLAP: assembly-free linkage analysis pipeline using k-mers from genome sequencing data.</title>
        <authorList>
            <person name="Fletcher K."/>
            <person name="Zhang L."/>
            <person name="Gil J."/>
            <person name="Han R."/>
            <person name="Cavanaugh K."/>
            <person name="Michelmore R."/>
        </authorList>
    </citation>
    <scope>NUCLEOTIDE SEQUENCE [LARGE SCALE GENOMIC DNA]</scope>
    <source>
        <strain evidence="2 3">SF5</strain>
    </source>
</reference>
<dbReference type="AlphaFoldDB" id="A0A976II95"/>
<keyword evidence="1" id="KW-0812">Transmembrane</keyword>
<keyword evidence="3" id="KW-1185">Reference proteome</keyword>